<evidence type="ECO:0000313" key="3">
    <source>
        <dbReference type="EMBL" id="CAB5208756.1"/>
    </source>
</evidence>
<gene>
    <name evidence="3" type="ORF">UFOVP181_149</name>
    <name evidence="2" type="ORF">UFOVP57_13</name>
</gene>
<organism evidence="3">
    <name type="scientific">uncultured Caudovirales phage</name>
    <dbReference type="NCBI Taxonomy" id="2100421"/>
    <lineage>
        <taxon>Viruses</taxon>
        <taxon>Duplodnaviria</taxon>
        <taxon>Heunggongvirae</taxon>
        <taxon>Uroviricota</taxon>
        <taxon>Caudoviricetes</taxon>
        <taxon>Peduoviridae</taxon>
        <taxon>Maltschvirus</taxon>
        <taxon>Maltschvirus maltsch</taxon>
    </lineage>
</organism>
<reference evidence="3" key="1">
    <citation type="submission" date="2020-05" db="EMBL/GenBank/DDBJ databases">
        <authorList>
            <person name="Chiriac C."/>
            <person name="Salcher M."/>
            <person name="Ghai R."/>
            <person name="Kavagutti S V."/>
        </authorList>
    </citation>
    <scope>NUCLEOTIDE SEQUENCE</scope>
</reference>
<evidence type="ECO:0000259" key="1">
    <source>
        <dbReference type="Pfam" id="PF24240"/>
    </source>
</evidence>
<dbReference type="Pfam" id="PF24240">
    <property type="entry name" value="DUF7448"/>
    <property type="match status" value="1"/>
</dbReference>
<accession>A0A6J7WDA5</accession>
<name>A0A6J7WDA5_9CAUD</name>
<evidence type="ECO:0000313" key="2">
    <source>
        <dbReference type="EMBL" id="CAB4124729.1"/>
    </source>
</evidence>
<dbReference type="InterPro" id="IPR055871">
    <property type="entry name" value="DUF7448"/>
</dbReference>
<dbReference type="EMBL" id="LR796187">
    <property type="protein sequence ID" value="CAB4124729.1"/>
    <property type="molecule type" value="Genomic_DNA"/>
</dbReference>
<proteinExistence type="predicted"/>
<feature type="domain" description="DUF7448" evidence="1">
    <location>
        <begin position="13"/>
        <end position="125"/>
    </location>
</feature>
<sequence length="132" mass="15268">MSYLDRYCDISVLKGKVLESIEQADNEIVFTTLDGERYRMCHEQDCCESVYIESIVGDLEDLLLEPIVRAETAENLFDMIKQADADVDSDESHTWTFYKLATRKGYVDIRWYGTSNGYYSEDVSFIKETGNE</sequence>
<dbReference type="EMBL" id="LR798231">
    <property type="protein sequence ID" value="CAB5208756.1"/>
    <property type="molecule type" value="Genomic_DNA"/>
</dbReference>
<protein>
    <recommendedName>
        <fullName evidence="1">DUF7448 domain-containing protein</fullName>
    </recommendedName>
</protein>